<dbReference type="Proteomes" id="UP000003039">
    <property type="component" value="Unassembled WGS sequence"/>
</dbReference>
<organism evidence="1 3">
    <name type="scientific">Comamonas testosteroni (strain DSM 14576 / KF-1)</name>
    <name type="common">Pseudomonas testosteroni</name>
    <dbReference type="NCBI Taxonomy" id="399795"/>
    <lineage>
        <taxon>Bacteria</taxon>
        <taxon>Pseudomonadati</taxon>
        <taxon>Pseudomonadota</taxon>
        <taxon>Betaproteobacteria</taxon>
        <taxon>Burkholderiales</taxon>
        <taxon>Comamonadaceae</taxon>
        <taxon>Comamonas</taxon>
    </lineage>
</organism>
<dbReference type="InterPro" id="IPR056950">
    <property type="entry name" value="Phage_tail_terminator_3"/>
</dbReference>
<dbReference type="Pfam" id="PF23842">
    <property type="entry name" value="Phage_tail_terminator_3"/>
    <property type="match status" value="1"/>
</dbReference>
<evidence type="ECO:0000313" key="2">
    <source>
        <dbReference type="EMBL" id="EED68401.1"/>
    </source>
</evidence>
<protein>
    <submittedName>
        <fullName evidence="1">Uncharacterized protein</fullName>
    </submittedName>
</protein>
<proteinExistence type="predicted"/>
<gene>
    <name evidence="1" type="ORF">CtesDRAFT_PD3285</name>
    <name evidence="2" type="ORF">CtesDRAFT_PD3348</name>
</gene>
<reference evidence="1 3" key="1">
    <citation type="journal article" date="2004" name="Appl. Environ. Microbiol.">
        <title>Mineralization of individual congeners of linear alkylbenzenesulfonate by defined pairs of heterotrophic bacteria.</title>
        <authorList>
            <person name="Schleheck D."/>
            <person name="Knepper T.P."/>
            <person name="Fischer K."/>
            <person name="Cook A.M."/>
        </authorList>
    </citation>
    <scope>NUCLEOTIDE SEQUENCE [LARGE SCALE GENOMIC DNA]</scope>
    <source>
        <strain evidence="3">DSM 14576 / KF-1</strain>
        <strain evidence="1">KF-1</strain>
    </source>
</reference>
<evidence type="ECO:0000313" key="3">
    <source>
        <dbReference type="Proteomes" id="UP000003039"/>
    </source>
</evidence>
<dbReference type="EMBL" id="AAUJ02000001">
    <property type="protein sequence ID" value="EED68338.1"/>
    <property type="molecule type" value="Genomic_DNA"/>
</dbReference>
<comment type="caution">
    <text evidence="1">The sequence shown here is derived from an EMBL/GenBank/DDBJ whole genome shotgun (WGS) entry which is preliminary data.</text>
</comment>
<accession>B7X107</accession>
<evidence type="ECO:0000313" key="1">
    <source>
        <dbReference type="EMBL" id="EED68338.1"/>
    </source>
</evidence>
<dbReference type="OrthoDB" id="8794973at2"/>
<dbReference type="RefSeq" id="WP_003056721.1">
    <property type="nucleotide sequence ID" value="NZ_AAUJ02000001.1"/>
</dbReference>
<sequence length="116" mass="12578">MTASESLRQLLQPVLVGWRFQFGRWIDSGKSDRYAVLKPMGGPLAGLVRQPAFSLVLIGAGTDPLTAPESKAQDVIEKLLDESGSLVFAQPGEPVYWATDDGRPVAEIAINTIINR</sequence>
<dbReference type="EMBL" id="AAUJ02000001">
    <property type="protein sequence ID" value="EED68401.1"/>
    <property type="molecule type" value="Genomic_DNA"/>
</dbReference>
<dbReference type="AlphaFoldDB" id="B7X107"/>
<name>B7X107_COMTK</name>
<reference evidence="1" key="2">
    <citation type="submission" date="2009-01" db="EMBL/GenBank/DDBJ databases">
        <authorList>
            <consortium name="US DOE Joint Genome Institute (JGI-PGF)"/>
            <person name="Lucas S."/>
            <person name="Copeland A."/>
            <person name="Lapidus A."/>
            <person name="Glavina del Rio T."/>
            <person name="Dalin E."/>
            <person name="Tice H."/>
            <person name="Bruce D."/>
            <person name="Goodwin L."/>
            <person name="Pitluck S."/>
            <person name="LaButti K.M."/>
            <person name="Lowry S."/>
            <person name="Sun H."/>
            <person name="Larimer F."/>
            <person name="Land M.L."/>
            <person name="Hauser L."/>
            <person name="Kjelleberg S."/>
            <person name="Cook A."/>
            <person name="Knepper T.P."/>
            <person name="Fischer K."/>
            <person name="Schleheck D."/>
            <person name="Richardson P."/>
        </authorList>
    </citation>
    <scope>NUCLEOTIDE SEQUENCE</scope>
    <source>
        <strain evidence="1">KF-1</strain>
    </source>
</reference>